<evidence type="ECO:0000313" key="1">
    <source>
        <dbReference type="EMBL" id="PSI00345.1"/>
    </source>
</evidence>
<name>A0A2P7EAV5_9SYNE</name>
<feature type="non-terminal residue" evidence="1">
    <location>
        <position position="1"/>
    </location>
</feature>
<sequence length="211" mass="24357">DGDSSTDFYFYYENGKPVGKEFLPEELKGLTSLHDIEEKFASSDLPRIVDTSDVDSVSAATEASKALREIVIDYLDELKECTQNERSYKVRPDYGPSKFYLDWSKPEGKGGQMGYDSSVQSLITWILYEKGIMQSALTDYEYDELKERLAEEPDQLWIPSDGNRRDWMNEVFKYSIEYLAYVLDEHGLDVQSFIQYGQYKPGKLPELQIDV</sequence>
<dbReference type="AlphaFoldDB" id="A0A2P7EAV5"/>
<dbReference type="RefSeq" id="WP_206603874.1">
    <property type="nucleotide sequence ID" value="NZ_PXVC01000153.1"/>
</dbReference>
<gene>
    <name evidence="1" type="ORF">C7K08_13670</name>
</gene>
<organism evidence="1 2">
    <name type="scientific">Synechococcus lacustris str. Tous</name>
    <dbReference type="NCBI Taxonomy" id="1910958"/>
    <lineage>
        <taxon>Bacteria</taxon>
        <taxon>Bacillati</taxon>
        <taxon>Cyanobacteriota</taxon>
        <taxon>Cyanophyceae</taxon>
        <taxon>Synechococcales</taxon>
        <taxon>Synechococcaceae</taxon>
        <taxon>Synechococcus</taxon>
    </lineage>
</organism>
<dbReference type="Proteomes" id="UP000240206">
    <property type="component" value="Unassembled WGS sequence"/>
</dbReference>
<accession>A0A2P7EAV5</accession>
<evidence type="ECO:0000313" key="2">
    <source>
        <dbReference type="Proteomes" id="UP000240206"/>
    </source>
</evidence>
<comment type="caution">
    <text evidence="1">The sequence shown here is derived from an EMBL/GenBank/DDBJ whole genome shotgun (WGS) entry which is preliminary data.</text>
</comment>
<keyword evidence="2" id="KW-1185">Reference proteome</keyword>
<dbReference type="EMBL" id="PXVC01000153">
    <property type="protein sequence ID" value="PSI00345.1"/>
    <property type="molecule type" value="Genomic_DNA"/>
</dbReference>
<protein>
    <submittedName>
        <fullName evidence="1">Uncharacterized protein</fullName>
    </submittedName>
</protein>
<proteinExistence type="predicted"/>
<reference evidence="2" key="1">
    <citation type="submission" date="2018-03" db="EMBL/GenBank/DDBJ databases">
        <title>Ecological and genomic features of two cosmopolitan and abundant freshwater picocyanobacteria.</title>
        <authorList>
            <person name="Cabello-Yeves P.J."/>
            <person name="Picazo A."/>
            <person name="Camacho A."/>
            <person name="Callieri C."/>
            <person name="Rosselli R."/>
            <person name="Roda-Garcia J."/>
            <person name="Coutinho F.H."/>
            <person name="Rodriguez-Valera F."/>
        </authorList>
    </citation>
    <scope>NUCLEOTIDE SEQUENCE [LARGE SCALE GENOMIC DNA]</scope>
    <source>
        <strain evidence="2">Tous</strain>
    </source>
</reference>